<dbReference type="Pfam" id="PF11368">
    <property type="entry name" value="DUF3169"/>
    <property type="match status" value="1"/>
</dbReference>
<gene>
    <name evidence="2" type="ORF">AS033_05840</name>
</gene>
<feature type="transmembrane region" description="Helical" evidence="1">
    <location>
        <begin position="184"/>
        <end position="201"/>
    </location>
</feature>
<protein>
    <recommendedName>
        <fullName evidence="4">DUF3169 domain-containing protein</fullName>
    </recommendedName>
</protein>
<dbReference type="AlphaFoldDB" id="A0A0V8GKV2"/>
<dbReference type="OrthoDB" id="2199273at2"/>
<evidence type="ECO:0000256" key="1">
    <source>
        <dbReference type="SAM" id="Phobius"/>
    </source>
</evidence>
<evidence type="ECO:0008006" key="4">
    <source>
        <dbReference type="Google" id="ProtNLM"/>
    </source>
</evidence>
<feature type="transmembrane region" description="Helical" evidence="1">
    <location>
        <begin position="7"/>
        <end position="26"/>
    </location>
</feature>
<dbReference type="RefSeq" id="WP_058264931.1">
    <property type="nucleotide sequence ID" value="NZ_FMYN01000001.1"/>
</dbReference>
<organism evidence="2 3">
    <name type="scientific">Exiguobacterium indicum</name>
    <dbReference type="NCBI Taxonomy" id="296995"/>
    <lineage>
        <taxon>Bacteria</taxon>
        <taxon>Bacillati</taxon>
        <taxon>Bacillota</taxon>
        <taxon>Bacilli</taxon>
        <taxon>Bacillales</taxon>
        <taxon>Bacillales Family XII. Incertae Sedis</taxon>
        <taxon>Exiguobacterium</taxon>
    </lineage>
</organism>
<comment type="caution">
    <text evidence="2">The sequence shown here is derived from an EMBL/GenBank/DDBJ whole genome shotgun (WGS) entry which is preliminary data.</text>
</comment>
<evidence type="ECO:0000313" key="3">
    <source>
        <dbReference type="Proteomes" id="UP000053797"/>
    </source>
</evidence>
<sequence>MNKEAVKVIIAALLGFISSYFVMFVLKNTHLSQFERSLYLDYIFTSLFVILTILTLSYIVRYLQIRQLTRHSVSSDEEDAIDDQVNRYYADGMMMVQVSTLLSIELASFSIIENQFGLHLILSGLFFIISSLASIFYLNLMHHIYPDRQFPKYSETNYIKKLFAASDDGERHVMLEGLIRSQSSLQLLLMGIIVVLVVYSYETGQSQIFAISLLIIALIWSNAKYFLHVRNR</sequence>
<dbReference type="Proteomes" id="UP000053797">
    <property type="component" value="Unassembled WGS sequence"/>
</dbReference>
<feature type="transmembrane region" description="Helical" evidence="1">
    <location>
        <begin position="38"/>
        <end position="60"/>
    </location>
</feature>
<keyword evidence="1" id="KW-0472">Membrane</keyword>
<keyword evidence="1" id="KW-0812">Transmembrane</keyword>
<name>A0A0V8GKV2_9BACL</name>
<proteinExistence type="predicted"/>
<reference evidence="2 3" key="1">
    <citation type="journal article" date="2015" name="Int. J. Syst. Evol. Microbiol.">
        <title>Exiguobacterium enclense sp. nov., isolated from sediment.</title>
        <authorList>
            <person name="Dastager S.G."/>
            <person name="Mawlankar R."/>
            <person name="Sonalkar V.V."/>
            <person name="Thorat M.N."/>
            <person name="Mual P."/>
            <person name="Verma A."/>
            <person name="Krishnamurthi S."/>
            <person name="Tang S.K."/>
            <person name="Li W.J."/>
        </authorList>
    </citation>
    <scope>NUCLEOTIDE SEQUENCE [LARGE SCALE GENOMIC DNA]</scope>
    <source>
        <strain evidence="2 3">NIO-1109</strain>
    </source>
</reference>
<keyword evidence="1" id="KW-1133">Transmembrane helix</keyword>
<dbReference type="InterPro" id="IPR021509">
    <property type="entry name" value="DUF3169"/>
</dbReference>
<accession>A0A0V8GKV2</accession>
<dbReference type="EMBL" id="LNQL01000001">
    <property type="protein sequence ID" value="KSU50901.1"/>
    <property type="molecule type" value="Genomic_DNA"/>
</dbReference>
<feature type="transmembrane region" description="Helical" evidence="1">
    <location>
        <begin position="207"/>
        <end position="227"/>
    </location>
</feature>
<feature type="transmembrane region" description="Helical" evidence="1">
    <location>
        <begin position="118"/>
        <end position="140"/>
    </location>
</feature>
<evidence type="ECO:0000313" key="2">
    <source>
        <dbReference type="EMBL" id="KSU50901.1"/>
    </source>
</evidence>